<dbReference type="InterPro" id="IPR001254">
    <property type="entry name" value="Trypsin_dom"/>
</dbReference>
<reference evidence="4" key="1">
    <citation type="journal article" date="2020" name="J Insects Food Feed">
        <title>The yellow mealworm (Tenebrio molitor) genome: a resource for the emerging insects as food and feed industry.</title>
        <authorList>
            <person name="Eriksson T."/>
            <person name="Andere A."/>
            <person name="Kelstrup H."/>
            <person name="Emery V."/>
            <person name="Picard C."/>
        </authorList>
    </citation>
    <scope>NUCLEOTIDE SEQUENCE</scope>
    <source>
        <strain evidence="4">Stoneville</strain>
        <tissue evidence="4">Whole head</tissue>
    </source>
</reference>
<sequence>MNDIVLVILCTAQIWAITNPGRRAGARIIGGQEAFAGEFPYAAAIYKTTPSGNFFCTESLMSYQWILTAEYSLRESVSAQGREGRGFDSDPGRKKKGYILSRDSEVTLSHWSRSIELVITPLIDFATLFTILLGTHKLSGDDSAVQRLATETYFLHPEYNPDTLENDKGDSGSPIFIHVSRGYDVAIAIASFFSGNGCESVRIIGGQEATASRFPYAAAIYKSTPSGNYFCTGSFMNYQWILTAGQCVDGATLFTILLGTHKLSGDDSTVLKLATETYFLHPEYNPDTLENDIGLIKLRMPVTITGNINQLYLPYVDVTDVSVGTAFGWGQTSDSDSELADILNYVTLRAVSDAECRITYGNQLGQNMVCFEGNYNEGTCFGDSGSPVVVRVSRGYDVAIAIASFFSSNGCESTDPSGFTKVFPYNDWIRNVTAS</sequence>
<feature type="signal peptide" evidence="2">
    <location>
        <begin position="1"/>
        <end position="16"/>
    </location>
</feature>
<keyword evidence="5" id="KW-1185">Reference proteome</keyword>
<dbReference type="InterPro" id="IPR043504">
    <property type="entry name" value="Peptidase_S1_PA_chymotrypsin"/>
</dbReference>
<dbReference type="Gene3D" id="2.40.10.10">
    <property type="entry name" value="Trypsin-like serine proteases"/>
    <property type="match status" value="3"/>
</dbReference>
<dbReference type="PANTHER" id="PTHR24260:SF136">
    <property type="entry name" value="GH08193P-RELATED"/>
    <property type="match status" value="1"/>
</dbReference>
<dbReference type="GO" id="GO:0006508">
    <property type="term" value="P:proteolysis"/>
    <property type="evidence" value="ECO:0007669"/>
    <property type="project" value="InterPro"/>
</dbReference>
<dbReference type="PROSITE" id="PS50240">
    <property type="entry name" value="TRYPSIN_DOM"/>
    <property type="match status" value="1"/>
</dbReference>
<evidence type="ECO:0000256" key="2">
    <source>
        <dbReference type="SAM" id="SignalP"/>
    </source>
</evidence>
<dbReference type="Pfam" id="PF00089">
    <property type="entry name" value="Trypsin"/>
    <property type="match status" value="2"/>
</dbReference>
<dbReference type="PRINTS" id="PR00722">
    <property type="entry name" value="CHYMOTRYPSIN"/>
</dbReference>
<evidence type="ECO:0000259" key="3">
    <source>
        <dbReference type="PROSITE" id="PS50240"/>
    </source>
</evidence>
<proteinExistence type="predicted"/>
<feature type="chain" id="PRO_5035220865" description="Peptidase S1 domain-containing protein" evidence="2">
    <location>
        <begin position="17"/>
        <end position="435"/>
    </location>
</feature>
<dbReference type="PANTHER" id="PTHR24260">
    <property type="match status" value="1"/>
</dbReference>
<organism evidence="4 5">
    <name type="scientific">Tenebrio molitor</name>
    <name type="common">Yellow mealworm beetle</name>
    <dbReference type="NCBI Taxonomy" id="7067"/>
    <lineage>
        <taxon>Eukaryota</taxon>
        <taxon>Metazoa</taxon>
        <taxon>Ecdysozoa</taxon>
        <taxon>Arthropoda</taxon>
        <taxon>Hexapoda</taxon>
        <taxon>Insecta</taxon>
        <taxon>Pterygota</taxon>
        <taxon>Neoptera</taxon>
        <taxon>Endopterygota</taxon>
        <taxon>Coleoptera</taxon>
        <taxon>Polyphaga</taxon>
        <taxon>Cucujiformia</taxon>
        <taxon>Tenebrionidae</taxon>
        <taxon>Tenebrio</taxon>
    </lineage>
</organism>
<keyword evidence="1" id="KW-1015">Disulfide bond</keyword>
<comment type="caution">
    <text evidence="4">The sequence shown here is derived from an EMBL/GenBank/DDBJ whole genome shotgun (WGS) entry which is preliminary data.</text>
</comment>
<evidence type="ECO:0000313" key="4">
    <source>
        <dbReference type="EMBL" id="KAH0822281.1"/>
    </source>
</evidence>
<dbReference type="AlphaFoldDB" id="A0A8J6HZ28"/>
<reference evidence="4" key="2">
    <citation type="submission" date="2021-08" db="EMBL/GenBank/DDBJ databases">
        <authorList>
            <person name="Eriksson T."/>
        </authorList>
    </citation>
    <scope>NUCLEOTIDE SEQUENCE</scope>
    <source>
        <strain evidence="4">Stoneville</strain>
        <tissue evidence="4">Whole head</tissue>
    </source>
</reference>
<keyword evidence="2" id="KW-0732">Signal</keyword>
<dbReference type="SMART" id="SM00020">
    <property type="entry name" value="Tryp_SPc"/>
    <property type="match status" value="1"/>
</dbReference>
<protein>
    <recommendedName>
        <fullName evidence="3">Peptidase S1 domain-containing protein</fullName>
    </recommendedName>
</protein>
<dbReference type="Proteomes" id="UP000719412">
    <property type="component" value="Unassembled WGS sequence"/>
</dbReference>
<dbReference type="InterPro" id="IPR033116">
    <property type="entry name" value="TRYPSIN_SER"/>
</dbReference>
<evidence type="ECO:0000256" key="1">
    <source>
        <dbReference type="ARBA" id="ARBA00023157"/>
    </source>
</evidence>
<gene>
    <name evidence="4" type="ORF">GEV33_000510</name>
</gene>
<dbReference type="GO" id="GO:0004252">
    <property type="term" value="F:serine-type endopeptidase activity"/>
    <property type="evidence" value="ECO:0007669"/>
    <property type="project" value="InterPro"/>
</dbReference>
<dbReference type="CDD" id="cd00190">
    <property type="entry name" value="Tryp_SPc"/>
    <property type="match status" value="1"/>
</dbReference>
<feature type="domain" description="Peptidase S1" evidence="3">
    <location>
        <begin position="203"/>
        <end position="434"/>
    </location>
</feature>
<dbReference type="InterPro" id="IPR009003">
    <property type="entry name" value="Peptidase_S1_PA"/>
</dbReference>
<dbReference type="EMBL" id="JABDTM020003157">
    <property type="protein sequence ID" value="KAH0822281.1"/>
    <property type="molecule type" value="Genomic_DNA"/>
</dbReference>
<evidence type="ECO:0000313" key="5">
    <source>
        <dbReference type="Proteomes" id="UP000719412"/>
    </source>
</evidence>
<dbReference type="InterPro" id="IPR001314">
    <property type="entry name" value="Peptidase_S1A"/>
</dbReference>
<dbReference type="FunFam" id="2.40.10.10:FF:000068">
    <property type="entry name" value="transmembrane protease serine 2"/>
    <property type="match status" value="1"/>
</dbReference>
<dbReference type="InterPro" id="IPR051333">
    <property type="entry name" value="CLIP_Serine_Protease"/>
</dbReference>
<name>A0A8J6HZ28_TENMO</name>
<accession>A0A8J6HZ28</accession>
<dbReference type="PROSITE" id="PS00135">
    <property type="entry name" value="TRYPSIN_SER"/>
    <property type="match status" value="1"/>
</dbReference>
<dbReference type="SUPFAM" id="SSF50494">
    <property type="entry name" value="Trypsin-like serine proteases"/>
    <property type="match status" value="2"/>
</dbReference>